<dbReference type="PANTHER" id="PTHR48084:SF4">
    <property type="entry name" value="2-OXOGLUTARATE OXIDOREDUCTASE SUBUNIT KORB"/>
    <property type="match status" value="1"/>
</dbReference>
<dbReference type="InterPro" id="IPR002869">
    <property type="entry name" value="Pyrv_flavodox_OxRed_cen"/>
</dbReference>
<dbReference type="SUPFAM" id="SSF53323">
    <property type="entry name" value="Pyruvate-ferredoxin oxidoreductase, PFOR, domain III"/>
    <property type="match status" value="1"/>
</dbReference>
<keyword evidence="1" id="KW-0560">Oxidoreductase</keyword>
<proteinExistence type="predicted"/>
<dbReference type="Proteomes" id="UP000197025">
    <property type="component" value="Unassembled WGS sequence"/>
</dbReference>
<organism evidence="4 5">
    <name type="scientific">Thermoflexus hugenholtzii JAD2</name>
    <dbReference type="NCBI Taxonomy" id="877466"/>
    <lineage>
        <taxon>Bacteria</taxon>
        <taxon>Bacillati</taxon>
        <taxon>Chloroflexota</taxon>
        <taxon>Thermoflexia</taxon>
        <taxon>Thermoflexales</taxon>
        <taxon>Thermoflexaceae</taxon>
        <taxon>Thermoflexus</taxon>
    </lineage>
</organism>
<protein>
    <submittedName>
        <fullName evidence="4">Pyruvate ferredoxin/flavodoxin oxidoreductase</fullName>
    </submittedName>
</protein>
<keyword evidence="5" id="KW-1185">Reference proteome</keyword>
<evidence type="ECO:0000313" key="5">
    <source>
        <dbReference type="Proteomes" id="UP000197025"/>
    </source>
</evidence>
<dbReference type="Pfam" id="PF01558">
    <property type="entry name" value="POR"/>
    <property type="match status" value="1"/>
</dbReference>
<dbReference type="GO" id="GO:0030976">
    <property type="term" value="F:thiamine pyrophosphate binding"/>
    <property type="evidence" value="ECO:0007669"/>
    <property type="project" value="InterPro"/>
</dbReference>
<accession>A0A212R042</accession>
<dbReference type="InterPro" id="IPR029061">
    <property type="entry name" value="THDP-binding"/>
</dbReference>
<dbReference type="Pfam" id="PF02775">
    <property type="entry name" value="TPP_enzyme_C"/>
    <property type="match status" value="1"/>
</dbReference>
<evidence type="ECO:0000259" key="3">
    <source>
        <dbReference type="Pfam" id="PF02775"/>
    </source>
</evidence>
<dbReference type="InterPro" id="IPR019752">
    <property type="entry name" value="Pyrv/ketoisovalerate_OxRed_cat"/>
</dbReference>
<evidence type="ECO:0000313" key="4">
    <source>
        <dbReference type="EMBL" id="SNB65167.1"/>
    </source>
</evidence>
<dbReference type="InterPro" id="IPR051457">
    <property type="entry name" value="2-oxoacid:Fd_oxidoreductase"/>
</dbReference>
<dbReference type="InterPro" id="IPR011766">
    <property type="entry name" value="TPP_enzyme_TPP-bd"/>
</dbReference>
<dbReference type="PANTHER" id="PTHR48084">
    <property type="entry name" value="2-OXOGLUTARATE OXIDOREDUCTASE SUBUNIT KORB-RELATED"/>
    <property type="match status" value="1"/>
</dbReference>
<feature type="domain" description="Thiamine pyrophosphate enzyme TPP-binding" evidence="3">
    <location>
        <begin position="44"/>
        <end position="190"/>
    </location>
</feature>
<dbReference type="SUPFAM" id="SSF52518">
    <property type="entry name" value="Thiamin diphosphate-binding fold (THDP-binding)"/>
    <property type="match status" value="1"/>
</dbReference>
<gene>
    <name evidence="4" type="ORF">SAMN02746019_00009380</name>
</gene>
<keyword evidence="4" id="KW-0670">Pyruvate</keyword>
<dbReference type="Gene3D" id="3.40.920.10">
    <property type="entry name" value="Pyruvate-ferredoxin oxidoreductase, PFOR, domain III"/>
    <property type="match status" value="1"/>
</dbReference>
<evidence type="ECO:0000256" key="1">
    <source>
        <dbReference type="ARBA" id="ARBA00023002"/>
    </source>
</evidence>
<dbReference type="OrthoDB" id="9775140at2"/>
<dbReference type="EMBL" id="FYEK01000027">
    <property type="protein sequence ID" value="SNB65167.1"/>
    <property type="molecule type" value="Genomic_DNA"/>
</dbReference>
<dbReference type="GO" id="GO:0016625">
    <property type="term" value="F:oxidoreductase activity, acting on the aldehyde or oxo group of donors, iron-sulfur protein as acceptor"/>
    <property type="evidence" value="ECO:0007669"/>
    <property type="project" value="UniProtKB-ARBA"/>
</dbReference>
<dbReference type="Gene3D" id="3.40.50.970">
    <property type="match status" value="1"/>
</dbReference>
<dbReference type="RefSeq" id="WP_088571182.1">
    <property type="nucleotide sequence ID" value="NZ_FYEK01000027.1"/>
</dbReference>
<dbReference type="GO" id="GO:0045333">
    <property type="term" value="P:cellular respiration"/>
    <property type="evidence" value="ECO:0007669"/>
    <property type="project" value="UniProtKB-ARBA"/>
</dbReference>
<feature type="domain" description="Pyruvate/ketoisovalerate oxidoreductase catalytic" evidence="2">
    <location>
        <begin position="272"/>
        <end position="410"/>
    </location>
</feature>
<dbReference type="InParanoid" id="A0A212R042"/>
<reference evidence="5" key="1">
    <citation type="submission" date="2017-06" db="EMBL/GenBank/DDBJ databases">
        <authorList>
            <person name="Varghese N."/>
            <person name="Submissions S."/>
        </authorList>
    </citation>
    <scope>NUCLEOTIDE SEQUENCE [LARGE SCALE GENOMIC DNA]</scope>
    <source>
        <strain evidence="5">JAD2</strain>
    </source>
</reference>
<evidence type="ECO:0000259" key="2">
    <source>
        <dbReference type="Pfam" id="PF01558"/>
    </source>
</evidence>
<dbReference type="AlphaFoldDB" id="A0A212R042"/>
<sequence>MSAFLTRPDLPFCKGCGHHFVVRSTVKALEILGVDPLDVILVTDIGCHGIVDGHFATHTVHGLHGRAVALAAGIAMGLPPGKKVIVYVGDGGATIGLQHILEAARMNVDLTVVVHNNMLYGMTGGQPSGLTPRGFRTAITPQGVKLPPHDLCQLAFDAGASFVARVLGQGDFSEVLHRAMRTEGFALVEVLELCVEYGVKWNPGLRLKALVEEAGLALGTWARPPRPVFRLPEAADGSPGPRGPGLLDLPPVETKFHSTLRGRWALVLSGSAGEGVQQAAMILARAAMAAGLHVARRGSYPVTVGVGFSTAELILSADPILYPGVQEPDAVVITSEDGLSHQQDRIRGMRRGILWLEASLSVPETGAEVRLRRFREPAGARYAALYALGVVLQETGILPLEALQEAIRESPLGSQFPFHLLPRENGGSGG</sequence>
<name>A0A212R042_9CHLR</name>